<reference evidence="2" key="1">
    <citation type="journal article" date="2008" name="BMC Genomics">
        <title>Analysis of 4,664 high-quality sequence-finished poplar full-length cDNA clones and their utility for the discovery of genes responding to insect feeding.</title>
        <authorList>
            <person name="Ralph S.G."/>
            <person name="Chun H.J."/>
            <person name="Cooper D."/>
            <person name="Kirkpatrick R."/>
            <person name="Kolosova N."/>
            <person name="Gunter L."/>
            <person name="Tuskan G.A."/>
            <person name="Douglas C.J."/>
            <person name="Holt R.A."/>
            <person name="Jones S.J."/>
            <person name="Marra M.A."/>
            <person name="Bohlmann J."/>
        </authorList>
    </citation>
    <scope>NUCLEOTIDE SEQUENCE</scope>
    <source>
        <tissue evidence="2">Young and mature leaves</tissue>
    </source>
</reference>
<protein>
    <submittedName>
        <fullName evidence="2">Uncharacterized protein</fullName>
    </submittedName>
</protein>
<feature type="chain" id="PRO_5002742210" evidence="1">
    <location>
        <begin position="17"/>
        <end position="47"/>
    </location>
</feature>
<dbReference type="AlphaFoldDB" id="A9PEB7"/>
<feature type="signal peptide" evidence="1">
    <location>
        <begin position="1"/>
        <end position="16"/>
    </location>
</feature>
<evidence type="ECO:0000256" key="1">
    <source>
        <dbReference type="SAM" id="SignalP"/>
    </source>
</evidence>
<name>A9PEB7_POPTR</name>
<dbReference type="EMBL" id="EF146664">
    <property type="protein sequence ID" value="ABK94720.1"/>
    <property type="molecule type" value="mRNA"/>
</dbReference>
<keyword evidence="1" id="KW-0732">Signal</keyword>
<sequence>MPFLTLFTLLWRNLEGVLWKSWYQRVVGQRLEGQEHRLIMQELITTT</sequence>
<proteinExistence type="evidence at transcript level"/>
<accession>A9PEB7</accession>
<evidence type="ECO:0000313" key="2">
    <source>
        <dbReference type="EMBL" id="ABK94720.1"/>
    </source>
</evidence>
<organism evidence="2">
    <name type="scientific">Populus trichocarpa</name>
    <name type="common">Western balsam poplar</name>
    <name type="synonym">Populus balsamifera subsp. trichocarpa</name>
    <dbReference type="NCBI Taxonomy" id="3694"/>
    <lineage>
        <taxon>Eukaryota</taxon>
        <taxon>Viridiplantae</taxon>
        <taxon>Streptophyta</taxon>
        <taxon>Embryophyta</taxon>
        <taxon>Tracheophyta</taxon>
        <taxon>Spermatophyta</taxon>
        <taxon>Magnoliopsida</taxon>
        <taxon>eudicotyledons</taxon>
        <taxon>Gunneridae</taxon>
        <taxon>Pentapetalae</taxon>
        <taxon>rosids</taxon>
        <taxon>fabids</taxon>
        <taxon>Malpighiales</taxon>
        <taxon>Salicaceae</taxon>
        <taxon>Saliceae</taxon>
        <taxon>Populus</taxon>
    </lineage>
</organism>